<comment type="caution">
    <text evidence="3">The sequence shown here is derived from an EMBL/GenBank/DDBJ whole genome shotgun (WGS) entry which is preliminary data.</text>
</comment>
<dbReference type="InterPro" id="IPR028096">
    <property type="entry name" value="EfeO_Cupredoxin"/>
</dbReference>
<keyword evidence="1" id="KW-0812">Transmembrane</keyword>
<dbReference type="Proteomes" id="UP000034852">
    <property type="component" value="Unassembled WGS sequence"/>
</dbReference>
<keyword evidence="1" id="KW-1133">Transmembrane helix</keyword>
<dbReference type="Gene3D" id="2.60.40.420">
    <property type="entry name" value="Cupredoxins - blue copper proteins"/>
    <property type="match status" value="1"/>
</dbReference>
<gene>
    <name evidence="3" type="ORF">US52_C0033G0002</name>
</gene>
<reference evidence="3 4" key="1">
    <citation type="journal article" date="2015" name="Nature">
        <title>rRNA introns, odd ribosomes, and small enigmatic genomes across a large radiation of phyla.</title>
        <authorList>
            <person name="Brown C.T."/>
            <person name="Hug L.A."/>
            <person name="Thomas B.C."/>
            <person name="Sharon I."/>
            <person name="Castelle C.J."/>
            <person name="Singh A."/>
            <person name="Wilkins M.J."/>
            <person name="Williams K.H."/>
            <person name="Banfield J.F."/>
        </authorList>
    </citation>
    <scope>NUCLEOTIDE SEQUENCE [LARGE SCALE GENOMIC DNA]</scope>
</reference>
<dbReference type="AlphaFoldDB" id="A0A0G0H9H6"/>
<dbReference type="EMBL" id="LBTH01000033">
    <property type="protein sequence ID" value="KKQ35170.1"/>
    <property type="molecule type" value="Genomic_DNA"/>
</dbReference>
<evidence type="ECO:0000313" key="4">
    <source>
        <dbReference type="Proteomes" id="UP000034852"/>
    </source>
</evidence>
<evidence type="ECO:0000256" key="1">
    <source>
        <dbReference type="SAM" id="Phobius"/>
    </source>
</evidence>
<protein>
    <recommendedName>
        <fullName evidence="2">EfeO-type cupredoxin-like domain-containing protein</fullName>
    </recommendedName>
</protein>
<keyword evidence="1" id="KW-0472">Membrane</keyword>
<accession>A0A0G0H9H6</accession>
<dbReference type="InterPro" id="IPR008972">
    <property type="entry name" value="Cupredoxin"/>
</dbReference>
<sequence>MSKNSRRKQSKKNSQSSTNSSFIIVLITVLVIGGFIFLVGGGGSAKSSNSDNGNSANSSVVSTVDGKQIIEVTVSGGYSPGTISAKAGVPSVLRMKSDGAYGCERAFNIPKLGISEVLPESGNTDFDLGAQAKGAKVKGTCSMGMYTFVINFS</sequence>
<feature type="transmembrane region" description="Helical" evidence="1">
    <location>
        <begin position="21"/>
        <end position="40"/>
    </location>
</feature>
<proteinExistence type="predicted"/>
<dbReference type="Pfam" id="PF13473">
    <property type="entry name" value="Cupredoxin_1"/>
    <property type="match status" value="1"/>
</dbReference>
<organism evidence="3 4">
    <name type="scientific">candidate division WS6 bacterium GW2011_GWA2_37_6</name>
    <dbReference type="NCBI Taxonomy" id="1619087"/>
    <lineage>
        <taxon>Bacteria</taxon>
        <taxon>Candidatus Dojkabacteria</taxon>
    </lineage>
</organism>
<name>A0A0G0H9H6_9BACT</name>
<evidence type="ECO:0000259" key="2">
    <source>
        <dbReference type="Pfam" id="PF13473"/>
    </source>
</evidence>
<evidence type="ECO:0000313" key="3">
    <source>
        <dbReference type="EMBL" id="KKQ35170.1"/>
    </source>
</evidence>
<feature type="domain" description="EfeO-type cupredoxin-like" evidence="2">
    <location>
        <begin position="65"/>
        <end position="146"/>
    </location>
</feature>